<dbReference type="KEGG" id="mdn:JT25_007485"/>
<evidence type="ECO:0000313" key="2">
    <source>
        <dbReference type="Proteomes" id="UP000030512"/>
    </source>
</evidence>
<name>A0A126T2N0_9GAMM</name>
<dbReference type="RefSeq" id="WP_036272815.1">
    <property type="nucleotide sequence ID" value="NZ_CP014476.1"/>
</dbReference>
<dbReference type="Proteomes" id="UP000030512">
    <property type="component" value="Chromosome"/>
</dbReference>
<gene>
    <name evidence="1" type="ORF">JT25_007485</name>
</gene>
<organism evidence="1 2">
    <name type="scientific">Methylomonas denitrificans</name>
    <dbReference type="NCBI Taxonomy" id="1538553"/>
    <lineage>
        <taxon>Bacteria</taxon>
        <taxon>Pseudomonadati</taxon>
        <taxon>Pseudomonadota</taxon>
        <taxon>Gammaproteobacteria</taxon>
        <taxon>Methylococcales</taxon>
        <taxon>Methylococcaceae</taxon>
        <taxon>Methylomonas</taxon>
    </lineage>
</organism>
<dbReference type="EMBL" id="CP014476">
    <property type="protein sequence ID" value="AMK76335.1"/>
    <property type="molecule type" value="Genomic_DNA"/>
</dbReference>
<protein>
    <submittedName>
        <fullName evidence="1">Uncharacterized protein</fullName>
    </submittedName>
</protein>
<evidence type="ECO:0000313" key="1">
    <source>
        <dbReference type="EMBL" id="AMK76335.1"/>
    </source>
</evidence>
<reference evidence="1 2" key="1">
    <citation type="journal article" date="2015" name="Environ. Microbiol.">
        <title>Methane oxidation coupled to nitrate reduction under hypoxia by the Gammaproteobacterium Methylomonas denitrificans, sp. nov. type strain FJG1.</title>
        <authorList>
            <person name="Kits K.D."/>
            <person name="Klotz M.G."/>
            <person name="Stein L.Y."/>
        </authorList>
    </citation>
    <scope>NUCLEOTIDE SEQUENCE [LARGE SCALE GENOMIC DNA]</scope>
    <source>
        <strain evidence="1 2">FJG1</strain>
    </source>
</reference>
<proteinExistence type="predicted"/>
<dbReference type="OrthoDB" id="5569584at2"/>
<sequence length="112" mass="12527">MYKASQNQIHISANLGEYAIPPLKDMLVLGKESAIGCIAMRRAIELLVKAPFEHIEFDDDVISDILVRQSLLKRISRGALIDFVLTQIKPLMSADEILHAELDISVQLNTKL</sequence>
<dbReference type="AlphaFoldDB" id="A0A126T2N0"/>
<accession>A0A126T2N0</accession>
<dbReference type="STRING" id="1538553.JT25_007485"/>
<keyword evidence="2" id="KW-1185">Reference proteome</keyword>